<proteinExistence type="predicted"/>
<sequence>MALNIVICSNALIMDSHLFPDYHILQSILDTTTPCRLDDLGFLQSLPRQPLSRMLSHPNKLQNIRHCFQILHLCPSSWYSDNNNPQRHKQQSSLLPVQLPYDKPYRM</sequence>
<dbReference type="EMBL" id="BK015646">
    <property type="protein sequence ID" value="DAE17807.1"/>
    <property type="molecule type" value="Genomic_DNA"/>
</dbReference>
<protein>
    <submittedName>
        <fullName evidence="1">Uncharacterized protein</fullName>
    </submittedName>
</protein>
<name>A0A8S5QEX4_9CAUD</name>
<reference evidence="1" key="1">
    <citation type="journal article" date="2021" name="Proc. Natl. Acad. Sci. U.S.A.">
        <title>A Catalog of Tens of Thousands of Viruses from Human Metagenomes Reveals Hidden Associations with Chronic Diseases.</title>
        <authorList>
            <person name="Tisza M.J."/>
            <person name="Buck C.B."/>
        </authorList>
    </citation>
    <scope>NUCLEOTIDE SEQUENCE</scope>
    <source>
        <strain evidence="1">CtoOf8</strain>
    </source>
</reference>
<evidence type="ECO:0000313" key="1">
    <source>
        <dbReference type="EMBL" id="DAE17807.1"/>
    </source>
</evidence>
<organism evidence="1">
    <name type="scientific">Siphoviridae sp. ctoOf8</name>
    <dbReference type="NCBI Taxonomy" id="2825668"/>
    <lineage>
        <taxon>Viruses</taxon>
        <taxon>Duplodnaviria</taxon>
        <taxon>Heunggongvirae</taxon>
        <taxon>Uroviricota</taxon>
        <taxon>Caudoviricetes</taxon>
    </lineage>
</organism>
<accession>A0A8S5QEX4</accession>